<sequence>MLIPFKYLYNCSCRPRIFKTQRFFTPNDARFSIFHNVMTIKRLQNSMENRI</sequence>
<dbReference type="EMBL" id="ACUZ02000003">
    <property type="protein sequence ID" value="EFB33406.1"/>
    <property type="molecule type" value="Genomic_DNA"/>
</dbReference>
<organism evidence="1 2">
    <name type="scientific">Segatella oris F0302</name>
    <dbReference type="NCBI Taxonomy" id="649760"/>
    <lineage>
        <taxon>Bacteria</taxon>
        <taxon>Pseudomonadati</taxon>
        <taxon>Bacteroidota</taxon>
        <taxon>Bacteroidia</taxon>
        <taxon>Bacteroidales</taxon>
        <taxon>Prevotellaceae</taxon>
        <taxon>Segatella</taxon>
    </lineage>
</organism>
<evidence type="ECO:0000313" key="2">
    <source>
        <dbReference type="Proteomes" id="UP000004079"/>
    </source>
</evidence>
<name>D1QMD6_9BACT</name>
<dbReference type="STRING" id="649760.HMPREF0971_00169"/>
<accession>D1QMD6</accession>
<evidence type="ECO:0000313" key="1">
    <source>
        <dbReference type="EMBL" id="EFB33406.1"/>
    </source>
</evidence>
<protein>
    <submittedName>
        <fullName evidence="1">Uncharacterized protein</fullName>
    </submittedName>
</protein>
<dbReference type="AlphaFoldDB" id="D1QMD6"/>
<dbReference type="HOGENOM" id="CLU_3102262_0_0_10"/>
<reference evidence="1 2" key="1">
    <citation type="submission" date="2009-11" db="EMBL/GenBank/DDBJ databases">
        <authorList>
            <person name="Weinstock G."/>
            <person name="Sodergren E."/>
            <person name="Clifton S."/>
            <person name="Fulton L."/>
            <person name="Fulton B."/>
            <person name="Courtney L."/>
            <person name="Fronick C."/>
            <person name="Harrison M."/>
            <person name="Strong C."/>
            <person name="Farmer C."/>
            <person name="Delahaunty K."/>
            <person name="Markovic C."/>
            <person name="Hall O."/>
            <person name="Minx P."/>
            <person name="Tomlinson C."/>
            <person name="Mitreva M."/>
            <person name="Nelson J."/>
            <person name="Hou S."/>
            <person name="Wollam A."/>
            <person name="Pepin K.H."/>
            <person name="Johnson M."/>
            <person name="Bhonagiri V."/>
            <person name="Nash W.E."/>
            <person name="Warren W."/>
            <person name="Chinwalla A."/>
            <person name="Mardis E.R."/>
            <person name="Wilson R.K."/>
        </authorList>
    </citation>
    <scope>NUCLEOTIDE SEQUENCE [LARGE SCALE GENOMIC DNA]</scope>
    <source>
        <strain evidence="1 2">F0302</strain>
    </source>
</reference>
<proteinExistence type="predicted"/>
<dbReference type="Proteomes" id="UP000004079">
    <property type="component" value="Unassembled WGS sequence"/>
</dbReference>
<comment type="caution">
    <text evidence="1">The sequence shown here is derived from an EMBL/GenBank/DDBJ whole genome shotgun (WGS) entry which is preliminary data.</text>
</comment>
<gene>
    <name evidence="1" type="ORF">HMPREF0971_00169</name>
</gene>